<proteinExistence type="predicted"/>
<evidence type="ECO:0000313" key="1">
    <source>
        <dbReference type="EMBL" id="MDN7242739.1"/>
    </source>
</evidence>
<dbReference type="EMBL" id="JAUJWV010000002">
    <property type="protein sequence ID" value="MDN7242739.1"/>
    <property type="molecule type" value="Genomic_DNA"/>
</dbReference>
<organism evidence="1 2">
    <name type="scientific">Planococcus shixiaomingii</name>
    <dbReference type="NCBI Taxonomy" id="3058393"/>
    <lineage>
        <taxon>Bacteria</taxon>
        <taxon>Bacillati</taxon>
        <taxon>Bacillota</taxon>
        <taxon>Bacilli</taxon>
        <taxon>Bacillales</taxon>
        <taxon>Caryophanaceae</taxon>
        <taxon>Planococcus</taxon>
    </lineage>
</organism>
<dbReference type="RefSeq" id="WP_300987428.1">
    <property type="nucleotide sequence ID" value="NZ_CP129236.1"/>
</dbReference>
<comment type="caution">
    <text evidence="1">The sequence shown here is derived from an EMBL/GenBank/DDBJ whole genome shotgun (WGS) entry which is preliminary data.</text>
</comment>
<keyword evidence="2" id="KW-1185">Reference proteome</keyword>
<protein>
    <recommendedName>
        <fullName evidence="3">DUF4375 domain-containing protein</fullName>
    </recommendedName>
</protein>
<reference evidence="1 2" key="1">
    <citation type="submission" date="2023-06" db="EMBL/GenBank/DDBJ databases">
        <title>Novel species in genus Planococcus.</title>
        <authorList>
            <person name="Ning S."/>
        </authorList>
    </citation>
    <scope>NUCLEOTIDE SEQUENCE [LARGE SCALE GENOMIC DNA]</scope>
    <source>
        <strain evidence="1 2">N028</strain>
    </source>
</reference>
<dbReference type="Proteomes" id="UP001172055">
    <property type="component" value="Unassembled WGS sequence"/>
</dbReference>
<name>A0ABT8N4C3_9BACL</name>
<gene>
    <name evidence="1" type="ORF">QWY14_13075</name>
</gene>
<sequence>MKPKMYRKDLLTTDDIWNAVVSTISEFDFPTRDQTADQAFLAFQYYSELESGGHVSLLTWFSEHVEEVGITSFIDALVDALEATGAYDYAAVEKKYGIEIWQKLKALENGEIEEASFYAVIEQADREYDQLDGRIQELLETYFVDVHTELIDVIQD</sequence>
<evidence type="ECO:0008006" key="3">
    <source>
        <dbReference type="Google" id="ProtNLM"/>
    </source>
</evidence>
<evidence type="ECO:0000313" key="2">
    <source>
        <dbReference type="Proteomes" id="UP001172055"/>
    </source>
</evidence>
<accession>A0ABT8N4C3</accession>